<dbReference type="InterPro" id="IPR000917">
    <property type="entry name" value="Sulfatase_N"/>
</dbReference>
<organism evidence="4 5">
    <name type="scientific">Methylotenera oryzisoli</name>
    <dbReference type="NCBI Taxonomy" id="2080758"/>
    <lineage>
        <taxon>Bacteria</taxon>
        <taxon>Pseudomonadati</taxon>
        <taxon>Pseudomonadota</taxon>
        <taxon>Betaproteobacteria</taxon>
        <taxon>Nitrosomonadales</taxon>
        <taxon>Methylophilaceae</taxon>
        <taxon>Methylotenera</taxon>
    </lineage>
</organism>
<keyword evidence="1" id="KW-0812">Transmembrane</keyword>
<dbReference type="AlphaFoldDB" id="A0A4Y9VQY6"/>
<evidence type="ECO:0000313" key="4">
    <source>
        <dbReference type="EMBL" id="TFW70600.1"/>
    </source>
</evidence>
<feature type="transmembrane region" description="Helical" evidence="1">
    <location>
        <begin position="75"/>
        <end position="94"/>
    </location>
</feature>
<proteinExistence type="predicted"/>
<name>A0A4Y9VQY6_9PROT</name>
<feature type="domain" description="Sulfatase N-terminal" evidence="2">
    <location>
        <begin position="248"/>
        <end position="529"/>
    </location>
</feature>
<dbReference type="Proteomes" id="UP000297706">
    <property type="component" value="Unassembled WGS sequence"/>
</dbReference>
<keyword evidence="1" id="KW-1133">Transmembrane helix</keyword>
<dbReference type="OrthoDB" id="9766107at2"/>
<feature type="domain" description="Inner membrane protein YejM N-terminal" evidence="3">
    <location>
        <begin position="13"/>
        <end position="240"/>
    </location>
</feature>
<dbReference type="InterPro" id="IPR024588">
    <property type="entry name" value="YejM_N"/>
</dbReference>
<evidence type="ECO:0000313" key="5">
    <source>
        <dbReference type="Proteomes" id="UP000297706"/>
    </source>
</evidence>
<accession>A0A4Y9VQY6</accession>
<dbReference type="InterPro" id="IPR052701">
    <property type="entry name" value="GAG_Ulvan_Degrading_Sulfatases"/>
</dbReference>
<dbReference type="Gene3D" id="3.40.720.10">
    <property type="entry name" value="Alkaline Phosphatase, subunit A"/>
    <property type="match status" value="1"/>
</dbReference>
<reference evidence="4 5" key="1">
    <citation type="submission" date="2018-02" db="EMBL/GenBank/DDBJ databases">
        <title>A novel lanthanide dependent methylotroph, Methylotenera sp. La3113.</title>
        <authorList>
            <person name="Lv H."/>
            <person name="Tani A."/>
        </authorList>
    </citation>
    <scope>NUCLEOTIDE SEQUENCE [LARGE SCALE GENOMIC DNA]</scope>
    <source>
        <strain evidence="4 5">La3113</strain>
    </source>
</reference>
<evidence type="ECO:0000259" key="2">
    <source>
        <dbReference type="Pfam" id="PF00884"/>
    </source>
</evidence>
<dbReference type="InterPro" id="IPR012159">
    <property type="entry name" value="YejM-like"/>
</dbReference>
<dbReference type="PIRSF" id="PIRSF004950">
    <property type="entry name" value="Mmb_sulf_HI0842"/>
    <property type="match status" value="1"/>
</dbReference>
<sequence>MTASNQTNILKTYFLLTYVAVLFLVSDSMPVTSIFQDGLLPFGFMLITWLLYGLYYLLPAIAITALVRFCSKNTSAVYITAIIMGGITTLLMYANAKLFSLYGMFFNGFIFNLVSTPGGIESLGGSSASDLGFALITLGFISLQGAMLWLAHRLYVKKAAPQLSFKFLPATALIATVLVHMGFALDSYTTNQLNVVAQAIPFYQTVSARGFFKSLGFTTQREAKIKLKGKLNYPLNPIQFKQPAKPYNIIWLTSESWRADTLNEKIMPNSWEFAKGAARFTRNYSTGNGTRMGVFGMFTAMPGNYWFPFLEERRGAAIIDVLEQQQYQMSFYTSAKFSYPEFDKTIFAHVPTSQLHDNNKGASGWENDRNNVTSLLSFIDNRDKTKPFFTFMFFESPHARYYFPPESVIATPYRDDLNYATLSKTALRNDIVPIKNRYINSVHHLDMQYGRIFDYLKQHQLLDNTIVILVGDHGEEFMEHGFWGHNSTFVDQQVRTPLVIYKPNSAPLVSDQMTSHMDIVPTIMPLLGVSNPSSDYATGYNLLAGEKRNHTYVSDWDKVTYVDDEVKITQPVNAKSFALMTASRGDDTALPHAERKTLLQTKQPAMLQLVQDLSKFFKKKDAKTPAPPR</sequence>
<comment type="caution">
    <text evidence="4">The sequence shown here is derived from an EMBL/GenBank/DDBJ whole genome shotgun (WGS) entry which is preliminary data.</text>
</comment>
<gene>
    <name evidence="4" type="ORF">C3Y98_09780</name>
</gene>
<dbReference type="SUPFAM" id="SSF53649">
    <property type="entry name" value="Alkaline phosphatase-like"/>
    <property type="match status" value="1"/>
</dbReference>
<dbReference type="PANTHER" id="PTHR43751">
    <property type="entry name" value="SULFATASE"/>
    <property type="match status" value="1"/>
</dbReference>
<dbReference type="InterPro" id="IPR017850">
    <property type="entry name" value="Alkaline_phosphatase_core_sf"/>
</dbReference>
<dbReference type="PANTHER" id="PTHR43751:SF3">
    <property type="entry name" value="SULFATASE N-TERMINAL DOMAIN-CONTAINING PROTEIN"/>
    <property type="match status" value="1"/>
</dbReference>
<dbReference type="Pfam" id="PF00884">
    <property type="entry name" value="Sulfatase"/>
    <property type="match status" value="1"/>
</dbReference>
<dbReference type="CDD" id="cd16148">
    <property type="entry name" value="sulfatase_like"/>
    <property type="match status" value="1"/>
</dbReference>
<dbReference type="EMBL" id="PQVH01000012">
    <property type="protein sequence ID" value="TFW70600.1"/>
    <property type="molecule type" value="Genomic_DNA"/>
</dbReference>
<protein>
    <submittedName>
        <fullName evidence="4">Sulfatase</fullName>
    </submittedName>
</protein>
<keyword evidence="5" id="KW-1185">Reference proteome</keyword>
<feature type="transmembrane region" description="Helical" evidence="1">
    <location>
        <begin position="12"/>
        <end position="35"/>
    </location>
</feature>
<dbReference type="RefSeq" id="WP_135278405.1">
    <property type="nucleotide sequence ID" value="NZ_PQVH01000012.1"/>
</dbReference>
<keyword evidence="1" id="KW-0472">Membrane</keyword>
<feature type="transmembrane region" description="Helical" evidence="1">
    <location>
        <begin position="132"/>
        <end position="151"/>
    </location>
</feature>
<feature type="transmembrane region" description="Helical" evidence="1">
    <location>
        <begin position="163"/>
        <end position="185"/>
    </location>
</feature>
<feature type="transmembrane region" description="Helical" evidence="1">
    <location>
        <begin position="42"/>
        <end position="69"/>
    </location>
</feature>
<dbReference type="Pfam" id="PF11893">
    <property type="entry name" value="DUF3413"/>
    <property type="match status" value="1"/>
</dbReference>
<evidence type="ECO:0000256" key="1">
    <source>
        <dbReference type="SAM" id="Phobius"/>
    </source>
</evidence>
<evidence type="ECO:0000259" key="3">
    <source>
        <dbReference type="Pfam" id="PF11893"/>
    </source>
</evidence>